<sequence>MEPNARLLLDPGPIDGSILSLQAEHRSTVIWEGQDPGTFHCRRSDAILKRPPLDMRVQRYLVQAGFYGIYRVGYIQLDWALITALVERWRVETHTFHLPVGECSITLQDVAVLLGAPVDGDPVTGCDASPALTACQELCQELLGTAPAPSDLNGSRLKLTWLAERFTDLAEDADDEAVRRHARAYILQLIGGSLFADKSGNMVKLMYLSLLRDLEVTGRFSWGSAILACLYRNMCRATKPRAVDISGPLIVLQLWAWERLAHIQPDRATMLQWILRMLQLRSHYPRTLQERCHYPRMLQPRCHYPSYH</sequence>
<protein>
    <recommendedName>
        <fullName evidence="1">Aminotransferase-like plant mobile domain-containing protein</fullName>
    </recommendedName>
</protein>
<evidence type="ECO:0000259" key="1">
    <source>
        <dbReference type="Pfam" id="PF10536"/>
    </source>
</evidence>
<organism evidence="2">
    <name type="scientific">Davidia involucrata</name>
    <name type="common">Dove tree</name>
    <dbReference type="NCBI Taxonomy" id="16924"/>
    <lineage>
        <taxon>Eukaryota</taxon>
        <taxon>Viridiplantae</taxon>
        <taxon>Streptophyta</taxon>
        <taxon>Embryophyta</taxon>
        <taxon>Tracheophyta</taxon>
        <taxon>Spermatophyta</taxon>
        <taxon>Magnoliopsida</taxon>
        <taxon>eudicotyledons</taxon>
        <taxon>Gunneridae</taxon>
        <taxon>Pentapetalae</taxon>
        <taxon>asterids</taxon>
        <taxon>Cornales</taxon>
        <taxon>Nyssaceae</taxon>
        <taxon>Davidia</taxon>
    </lineage>
</organism>
<reference evidence="2" key="1">
    <citation type="submission" date="2019-08" db="EMBL/GenBank/DDBJ databases">
        <title>Reference gene set and small RNA set construction with multiple tissues from Davidia involucrata Baill.</title>
        <authorList>
            <person name="Yang H."/>
            <person name="Zhou C."/>
            <person name="Li G."/>
            <person name="Wang J."/>
            <person name="Gao P."/>
            <person name="Wang M."/>
            <person name="Wang R."/>
            <person name="Zhao Y."/>
        </authorList>
    </citation>
    <scope>NUCLEOTIDE SEQUENCE</scope>
    <source>
        <tissue evidence="2">Mixed with DoveR01_LX</tissue>
    </source>
</reference>
<dbReference type="InterPro" id="IPR044824">
    <property type="entry name" value="MAIN-like"/>
</dbReference>
<dbReference type="PANTHER" id="PTHR46033:SF8">
    <property type="entry name" value="PROTEIN MAINTENANCE OF MERISTEMS-LIKE"/>
    <property type="match status" value="1"/>
</dbReference>
<dbReference type="Pfam" id="PF10536">
    <property type="entry name" value="PMD"/>
    <property type="match status" value="1"/>
</dbReference>
<dbReference type="AlphaFoldDB" id="A0A5B6ZKM0"/>
<dbReference type="InterPro" id="IPR019557">
    <property type="entry name" value="AminoTfrase-like_pln_mobile"/>
</dbReference>
<proteinExistence type="predicted"/>
<dbReference type="EMBL" id="GHES01014438">
    <property type="protein sequence ID" value="MPA44997.1"/>
    <property type="molecule type" value="Transcribed_RNA"/>
</dbReference>
<evidence type="ECO:0000313" key="2">
    <source>
        <dbReference type="EMBL" id="MPA44997.1"/>
    </source>
</evidence>
<gene>
    <name evidence="2" type="ORF">Din_014438</name>
</gene>
<accession>A0A5B6ZKM0</accession>
<feature type="domain" description="Aminotransferase-like plant mobile" evidence="1">
    <location>
        <begin position="65"/>
        <end position="269"/>
    </location>
</feature>
<dbReference type="GO" id="GO:0010073">
    <property type="term" value="P:meristem maintenance"/>
    <property type="evidence" value="ECO:0007669"/>
    <property type="project" value="InterPro"/>
</dbReference>
<name>A0A5B6ZKM0_DAVIN</name>
<dbReference type="PANTHER" id="PTHR46033">
    <property type="entry name" value="PROTEIN MAIN-LIKE 2"/>
    <property type="match status" value="1"/>
</dbReference>